<dbReference type="GO" id="GO:0006508">
    <property type="term" value="P:proteolysis"/>
    <property type="evidence" value="ECO:0007669"/>
    <property type="project" value="UniProtKB-KW"/>
</dbReference>
<sequence length="463" mass="51650">MRYLLCLLLLLGATVHAADRNRVEGYELQNGLQVILKPTSERGHVAIRLVVGVGFDDFACRDKELPHLLEHLFFSGLDGEGEAGLEARMQALGGEWNAFTSTSDTAFVIEAPAQNQRKVLDLLLQVLGDTPLDDARIATAKQVVEREGGGHYSHLERLLDQQDLGREAHEQLAVELGLACAERPQVAHLQREALEALRRDWYAPNNMSLIVVGDLDRLLPAFIERRFGALAPVEVREHPELPTSNGNAAERRILRRGLVGESATLHWIFPEPEVAGADYAAWELLKDYLNWELYQQLRIQGGLSYGPWTERRAFGAEVFLSLNADLERDDVEPALAVLRRITARLRDQGLDPATFERLRGLAISRQAWAAQGNTALADYYWGALGDYQDGHFGDEAAALRAVTPQQVDAIARELFRQPGYIRIEQPLLGYDQLGWLLPALLALALPGALLWHRRRKAPRTAPA</sequence>
<evidence type="ECO:0000256" key="1">
    <source>
        <dbReference type="ARBA" id="ARBA00007261"/>
    </source>
</evidence>
<evidence type="ECO:0000256" key="2">
    <source>
        <dbReference type="ARBA" id="ARBA00022670"/>
    </source>
</evidence>
<evidence type="ECO:0000256" key="7">
    <source>
        <dbReference type="SAM" id="SignalP"/>
    </source>
</evidence>
<keyword evidence="2" id="KW-0645">Protease</keyword>
<evidence type="ECO:0000256" key="4">
    <source>
        <dbReference type="ARBA" id="ARBA00022833"/>
    </source>
</evidence>
<dbReference type="Proteomes" id="UP000509383">
    <property type="component" value="Chromosome"/>
</dbReference>
<evidence type="ECO:0000259" key="9">
    <source>
        <dbReference type="Pfam" id="PF05193"/>
    </source>
</evidence>
<dbReference type="RefSeq" id="WP_173174830.1">
    <property type="nucleotide sequence ID" value="NZ_AP023189.1"/>
</dbReference>
<accession>A0A6J4DWN1</accession>
<evidence type="ECO:0000313" key="12">
    <source>
        <dbReference type="Proteomes" id="UP000509383"/>
    </source>
</evidence>
<dbReference type="InterPro" id="IPR050626">
    <property type="entry name" value="Peptidase_M16"/>
</dbReference>
<dbReference type="GO" id="GO:0046872">
    <property type="term" value="F:metal ion binding"/>
    <property type="evidence" value="ECO:0007669"/>
    <property type="project" value="InterPro"/>
</dbReference>
<dbReference type="InterPro" id="IPR011765">
    <property type="entry name" value="Pept_M16_N"/>
</dbReference>
<evidence type="ECO:0000259" key="8">
    <source>
        <dbReference type="Pfam" id="PF00675"/>
    </source>
</evidence>
<dbReference type="Pfam" id="PF00675">
    <property type="entry name" value="Peptidase_M16"/>
    <property type="match status" value="1"/>
</dbReference>
<protein>
    <submittedName>
        <fullName evidence="10">Peptidase M16</fullName>
    </submittedName>
</protein>
<keyword evidence="13" id="KW-1185">Reference proteome</keyword>
<dbReference type="AlphaFoldDB" id="A0A6J4DWN1"/>
<keyword evidence="3" id="KW-0378">Hydrolase</keyword>
<dbReference type="GO" id="GO:0008237">
    <property type="term" value="F:metallopeptidase activity"/>
    <property type="evidence" value="ECO:0007669"/>
    <property type="project" value="UniProtKB-KW"/>
</dbReference>
<feature type="transmembrane region" description="Helical" evidence="6">
    <location>
        <begin position="433"/>
        <end position="451"/>
    </location>
</feature>
<evidence type="ECO:0000313" key="13">
    <source>
        <dbReference type="Proteomes" id="UP001054892"/>
    </source>
</evidence>
<dbReference type="SUPFAM" id="SSF63411">
    <property type="entry name" value="LuxS/MPP-like metallohydrolase"/>
    <property type="match status" value="2"/>
</dbReference>
<gene>
    <name evidence="10" type="ORF">TUM18999_01130</name>
    <name evidence="11" type="ORF">TUM20286_24680</name>
</gene>
<reference evidence="10 12" key="1">
    <citation type="submission" date="2020-05" db="EMBL/GenBank/DDBJ databases">
        <title>Characterization of novel class B3 metallo-beta-lactamase from novel Pseudomonas species.</title>
        <authorList>
            <person name="Yamada K."/>
            <person name="Aoki K."/>
            <person name="Ishii Y."/>
        </authorList>
    </citation>
    <scope>NUCLEOTIDE SEQUENCE [LARGE SCALE GENOMIC DNA]</scope>
    <source>
        <strain evidence="10 12">TUM18999</strain>
        <strain evidence="11 13">TUM20286</strain>
    </source>
</reference>
<evidence type="ECO:0000256" key="6">
    <source>
        <dbReference type="SAM" id="Phobius"/>
    </source>
</evidence>
<dbReference type="EMBL" id="AP023189">
    <property type="protein sequence ID" value="BCG21922.1"/>
    <property type="molecule type" value="Genomic_DNA"/>
</dbReference>
<keyword evidence="7" id="KW-0732">Signal</keyword>
<name>A0A6J4DWN1_9PSED</name>
<dbReference type="InterPro" id="IPR007863">
    <property type="entry name" value="Peptidase_M16_C"/>
</dbReference>
<dbReference type="PANTHER" id="PTHR43690:SF17">
    <property type="entry name" value="PROTEIN YHJJ"/>
    <property type="match status" value="1"/>
</dbReference>
<dbReference type="Pfam" id="PF05193">
    <property type="entry name" value="Peptidase_M16_C"/>
    <property type="match status" value="1"/>
</dbReference>
<dbReference type="InterPro" id="IPR011249">
    <property type="entry name" value="Metalloenz_LuxS/M16"/>
</dbReference>
<dbReference type="Proteomes" id="UP001054892">
    <property type="component" value="Unassembled WGS sequence"/>
</dbReference>
<organism evidence="10 12">
    <name type="scientific">Pseudomonas tohonis</name>
    <dbReference type="NCBI Taxonomy" id="2725477"/>
    <lineage>
        <taxon>Bacteria</taxon>
        <taxon>Pseudomonadati</taxon>
        <taxon>Pseudomonadota</taxon>
        <taxon>Gammaproteobacteria</taxon>
        <taxon>Pseudomonadales</taxon>
        <taxon>Pseudomonadaceae</taxon>
        <taxon>Pseudomonas</taxon>
    </lineage>
</organism>
<evidence type="ECO:0000313" key="11">
    <source>
        <dbReference type="EMBL" id="GJN52716.1"/>
    </source>
</evidence>
<evidence type="ECO:0000313" key="10">
    <source>
        <dbReference type="EMBL" id="BCG21922.1"/>
    </source>
</evidence>
<keyword evidence="6" id="KW-1133">Transmembrane helix</keyword>
<keyword evidence="4" id="KW-0862">Zinc</keyword>
<feature type="domain" description="Peptidase M16 C-terminal" evidence="9">
    <location>
        <begin position="189"/>
        <end position="359"/>
    </location>
</feature>
<dbReference type="EMBL" id="BQKM01000004">
    <property type="protein sequence ID" value="GJN52716.1"/>
    <property type="molecule type" value="Genomic_DNA"/>
</dbReference>
<feature type="signal peptide" evidence="7">
    <location>
        <begin position="1"/>
        <end position="17"/>
    </location>
</feature>
<dbReference type="PANTHER" id="PTHR43690">
    <property type="entry name" value="NARDILYSIN"/>
    <property type="match status" value="1"/>
</dbReference>
<feature type="chain" id="PRO_5026806973" evidence="7">
    <location>
        <begin position="18"/>
        <end position="463"/>
    </location>
</feature>
<dbReference type="Gene3D" id="3.30.830.10">
    <property type="entry name" value="Metalloenzyme, LuxS/M16 peptidase-like"/>
    <property type="match status" value="2"/>
</dbReference>
<keyword evidence="6" id="KW-0812">Transmembrane</keyword>
<keyword evidence="5" id="KW-0482">Metalloprotease</keyword>
<evidence type="ECO:0000256" key="5">
    <source>
        <dbReference type="ARBA" id="ARBA00023049"/>
    </source>
</evidence>
<proteinExistence type="inferred from homology"/>
<dbReference type="KEGG" id="ptw:TUM18999_01130"/>
<evidence type="ECO:0000256" key="3">
    <source>
        <dbReference type="ARBA" id="ARBA00022801"/>
    </source>
</evidence>
<comment type="similarity">
    <text evidence="1">Belongs to the peptidase M16 family.</text>
</comment>
<keyword evidence="6" id="KW-0472">Membrane</keyword>
<feature type="domain" description="Peptidase M16 N-terminal" evidence="8">
    <location>
        <begin position="43"/>
        <end position="148"/>
    </location>
</feature>